<comment type="caution">
    <text evidence="1">The sequence shown here is derived from an EMBL/GenBank/DDBJ whole genome shotgun (WGS) entry which is preliminary data.</text>
</comment>
<evidence type="ECO:0000313" key="2">
    <source>
        <dbReference type="Proteomes" id="UP000184267"/>
    </source>
</evidence>
<dbReference type="AlphaFoldDB" id="A0A1M2W515"/>
<dbReference type="OrthoDB" id="10395136at2759"/>
<evidence type="ECO:0000313" key="1">
    <source>
        <dbReference type="EMBL" id="OJT14852.1"/>
    </source>
</evidence>
<organism evidence="1 2">
    <name type="scientific">Trametes pubescens</name>
    <name type="common">White-rot fungus</name>
    <dbReference type="NCBI Taxonomy" id="154538"/>
    <lineage>
        <taxon>Eukaryota</taxon>
        <taxon>Fungi</taxon>
        <taxon>Dikarya</taxon>
        <taxon>Basidiomycota</taxon>
        <taxon>Agaricomycotina</taxon>
        <taxon>Agaricomycetes</taxon>
        <taxon>Polyporales</taxon>
        <taxon>Polyporaceae</taxon>
        <taxon>Trametes</taxon>
    </lineage>
</organism>
<gene>
    <name evidence="1" type="ORF">TRAPUB_8595</name>
</gene>
<proteinExistence type="predicted"/>
<dbReference type="EMBL" id="MNAD01000233">
    <property type="protein sequence ID" value="OJT14852.1"/>
    <property type="molecule type" value="Genomic_DNA"/>
</dbReference>
<keyword evidence="2" id="KW-1185">Reference proteome</keyword>
<dbReference type="Proteomes" id="UP000184267">
    <property type="component" value="Unassembled WGS sequence"/>
</dbReference>
<accession>A0A1M2W515</accession>
<name>A0A1M2W515_TRAPU</name>
<reference evidence="1 2" key="1">
    <citation type="submission" date="2016-10" db="EMBL/GenBank/DDBJ databases">
        <title>Genome sequence of the basidiomycete white-rot fungus Trametes pubescens.</title>
        <authorList>
            <person name="Makela M.R."/>
            <person name="Granchi Z."/>
            <person name="Peng M."/>
            <person name="De Vries R.P."/>
            <person name="Grigoriev I."/>
            <person name="Riley R."/>
            <person name="Hilden K."/>
        </authorList>
    </citation>
    <scope>NUCLEOTIDE SEQUENCE [LARGE SCALE GENOMIC DNA]</scope>
    <source>
        <strain evidence="1 2">FBCC735</strain>
    </source>
</reference>
<protein>
    <submittedName>
        <fullName evidence="1">Uncharacterized protein</fullName>
    </submittedName>
</protein>
<sequence length="144" mass="16612">MAMTEGSTDFKHIAYCQNAPGLEPARMADEEMELGPLLPNDAEERMTKWEMYDGSSPLFKKLKEDALTLYSQFEVREDTIDAMLWPADSYAKTQIYKLNHFLMLYHEGRCRELVDIVKGLINLLRAVCEEQWGEPMDVEGEVLD</sequence>